<organism evidence="3 4">
    <name type="scientific">Penicillium ucsense</name>
    <dbReference type="NCBI Taxonomy" id="2839758"/>
    <lineage>
        <taxon>Eukaryota</taxon>
        <taxon>Fungi</taxon>
        <taxon>Dikarya</taxon>
        <taxon>Ascomycota</taxon>
        <taxon>Pezizomycotina</taxon>
        <taxon>Eurotiomycetes</taxon>
        <taxon>Eurotiomycetidae</taxon>
        <taxon>Eurotiales</taxon>
        <taxon>Aspergillaceae</taxon>
        <taxon>Penicillium</taxon>
    </lineage>
</organism>
<dbReference type="OrthoDB" id="43460at2759"/>
<dbReference type="PANTHER" id="PTHR46590">
    <property type="entry name" value="PHOSPHATIDYLINOSITOL TRANSFER PROTEIN CSR1-RELATED"/>
    <property type="match status" value="1"/>
</dbReference>
<dbReference type="SMART" id="SM01100">
    <property type="entry name" value="CRAL_TRIO_N"/>
    <property type="match status" value="1"/>
</dbReference>
<dbReference type="PROSITE" id="PS50191">
    <property type="entry name" value="CRAL_TRIO"/>
    <property type="match status" value="1"/>
</dbReference>
<accession>A0A8J8WFI5</accession>
<dbReference type="InterPro" id="IPR052432">
    <property type="entry name" value="PITP/CRAL-TRIO"/>
</dbReference>
<dbReference type="CDD" id="cd00170">
    <property type="entry name" value="SEC14"/>
    <property type="match status" value="1"/>
</dbReference>
<evidence type="ECO:0000313" key="3">
    <source>
        <dbReference type="EMBL" id="KAF7712561.1"/>
    </source>
</evidence>
<evidence type="ECO:0000259" key="2">
    <source>
        <dbReference type="PROSITE" id="PS50191"/>
    </source>
</evidence>
<protein>
    <recommendedName>
        <fullName evidence="2">CRAL-TRIO domain-containing protein</fullName>
    </recommendedName>
</protein>
<dbReference type="InterPro" id="IPR036865">
    <property type="entry name" value="CRAL-TRIO_dom_sf"/>
</dbReference>
<dbReference type="SMART" id="SM00516">
    <property type="entry name" value="SEC14"/>
    <property type="match status" value="1"/>
</dbReference>
<feature type="region of interest" description="Disordered" evidence="1">
    <location>
        <begin position="470"/>
        <end position="491"/>
    </location>
</feature>
<dbReference type="AlphaFoldDB" id="A0A8J8WFI5"/>
<dbReference type="SUPFAM" id="SSF52087">
    <property type="entry name" value="CRAL/TRIO domain"/>
    <property type="match status" value="1"/>
</dbReference>
<dbReference type="EMBL" id="WIWV01000167">
    <property type="protein sequence ID" value="KAF7712561.1"/>
    <property type="molecule type" value="Genomic_DNA"/>
</dbReference>
<feature type="domain" description="CRAL-TRIO" evidence="2">
    <location>
        <begin position="207"/>
        <end position="370"/>
    </location>
</feature>
<dbReference type="PANTHER" id="PTHR46590:SF2">
    <property type="entry name" value="CRAL_TRIO DOMAIN PROTEIN (AFU_ORTHOLOGUE AFUA_4G13930)-RELATED"/>
    <property type="match status" value="1"/>
</dbReference>
<keyword evidence="4" id="KW-1185">Reference proteome</keyword>
<comment type="caution">
    <text evidence="3">The sequence shown here is derived from an EMBL/GenBank/DDBJ whole genome shotgun (WGS) entry which is preliminary data.</text>
</comment>
<dbReference type="InterPro" id="IPR036273">
    <property type="entry name" value="CRAL/TRIO_N_dom_sf"/>
</dbReference>
<dbReference type="InterPro" id="IPR011074">
    <property type="entry name" value="CRAL/TRIO_N_dom"/>
</dbReference>
<reference evidence="3" key="1">
    <citation type="journal article" date="2020" name="Front. Microbiol.">
        <title>Gene regulatory networks of Penicillium echinulatum 2HH and Penicillium oxalicum 114-2 inferred by a computational biology approach.</title>
        <authorList>
            <person name="Lenz A.R."/>
            <person name="Galan-Vasquez E."/>
            <person name="Balbinot E."/>
            <person name="De Abreu F.P."/>
            <person name="De Oliveira N.S."/>
            <person name="Da Rosa L.O."/>
            <person name="De Avila E Silva S."/>
            <person name="Camassola M."/>
            <person name="Dillon A.J.P."/>
            <person name="Perez-Rueda E."/>
        </authorList>
    </citation>
    <scope>NUCLEOTIDE SEQUENCE</scope>
    <source>
        <strain evidence="3">S1M29</strain>
    </source>
</reference>
<feature type="compositionally biased region" description="Basic and acidic residues" evidence="1">
    <location>
        <begin position="470"/>
        <end position="483"/>
    </location>
</feature>
<dbReference type="SUPFAM" id="SSF46938">
    <property type="entry name" value="CRAL/TRIO N-terminal domain"/>
    <property type="match status" value="1"/>
</dbReference>
<dbReference type="InterPro" id="IPR001251">
    <property type="entry name" value="CRAL-TRIO_dom"/>
</dbReference>
<evidence type="ECO:0000313" key="4">
    <source>
        <dbReference type="Proteomes" id="UP000631181"/>
    </source>
</evidence>
<proteinExistence type="predicted"/>
<sequence>MNQIRGQGLVSGCTLFRCSVTAGDSEWTVFSVLQSPKHYTTQEKRLQELWVTLMQTWDREISALDCDRPSETSSKANGKQNRRMFSLSKSPVQPTETELAAIPPNLLSTLESLGAGPGELKAVGSLLMKMPGDQLRSAFLTLLRQDHPDAFLLRFLRAERWNVPKAWIKFVASLYWRAFEYKVDEQVLSRGEEYNLLKSQEEANTSSKKDGEGFMHQLRIGKGYLHGCDRAGRPICFVRVRTHAADPQMQKGLFDYIMQGIETARFLQVPPVESMAILFDLTGFGLSNWDFPPVRFIIETFQNYYPESLGAMIFYNAPWIFSGFWKIISGILDPVVASKVHFVSGPKELEKLVPRSQILKEFGGDEDWEFKYIEPLPNENERMKDTVTRDLLLSERRQLGDELFRLTNQWISQSDVKTTLERRDEVISGLRVNYWKLDPYVRARNYLDRTSVIKEDGTVDFYPHRISGRVDEKSSGAKERVEEQPTAATAA</sequence>
<dbReference type="Pfam" id="PF00650">
    <property type="entry name" value="CRAL_TRIO"/>
    <property type="match status" value="1"/>
</dbReference>
<dbReference type="Pfam" id="PF03765">
    <property type="entry name" value="CRAL_TRIO_N"/>
    <property type="match status" value="1"/>
</dbReference>
<dbReference type="Proteomes" id="UP000631181">
    <property type="component" value="Unassembled WGS sequence"/>
</dbReference>
<evidence type="ECO:0000256" key="1">
    <source>
        <dbReference type="SAM" id="MobiDB-lite"/>
    </source>
</evidence>
<gene>
    <name evidence="3" type="ORF">PECM_002540</name>
</gene>
<dbReference type="Gene3D" id="3.40.525.10">
    <property type="entry name" value="CRAL-TRIO lipid binding domain"/>
    <property type="match status" value="1"/>
</dbReference>
<name>A0A8J8WFI5_9EURO</name>